<feature type="domain" description="Solute-binding protein family 5" evidence="5">
    <location>
        <begin position="97"/>
        <end position="455"/>
    </location>
</feature>
<dbReference type="Proteomes" id="UP000700908">
    <property type="component" value="Unassembled WGS sequence"/>
</dbReference>
<proteinExistence type="inferred from homology"/>
<evidence type="ECO:0000313" key="7">
    <source>
        <dbReference type="Proteomes" id="UP000700908"/>
    </source>
</evidence>
<comment type="caution">
    <text evidence="6">The sequence shown here is derived from an EMBL/GenBank/DDBJ whole genome shotgun (WGS) entry which is preliminary data.</text>
</comment>
<name>A0ABS7MK80_9ACTN</name>
<dbReference type="InterPro" id="IPR006311">
    <property type="entry name" value="TAT_signal"/>
</dbReference>
<reference evidence="6 7" key="1">
    <citation type="submission" date="2021-08" db="EMBL/GenBank/DDBJ databases">
        <title>Collinsella faecalis sp. nov. isolated from swine faeces.</title>
        <authorList>
            <person name="Oh B.S."/>
            <person name="Lee J.H."/>
        </authorList>
    </citation>
    <scope>NUCLEOTIDE SEQUENCE [LARGE SCALE GENOMIC DNA]</scope>
    <source>
        <strain evidence="6 7">AGMB00827</strain>
    </source>
</reference>
<dbReference type="PANTHER" id="PTHR30290">
    <property type="entry name" value="PERIPLASMIC BINDING COMPONENT OF ABC TRANSPORTER"/>
    <property type="match status" value="1"/>
</dbReference>
<accession>A0ABS7MK80</accession>
<keyword evidence="7" id="KW-1185">Reference proteome</keyword>
<dbReference type="Gene3D" id="3.10.105.10">
    <property type="entry name" value="Dipeptide-binding Protein, Domain 3"/>
    <property type="match status" value="1"/>
</dbReference>
<dbReference type="InterPro" id="IPR030678">
    <property type="entry name" value="Peptide/Ni-bd"/>
</dbReference>
<dbReference type="RefSeq" id="WP_222199406.1">
    <property type="nucleotide sequence ID" value="NZ_JAIMFO010000006.1"/>
</dbReference>
<dbReference type="PIRSF" id="PIRSF002741">
    <property type="entry name" value="MppA"/>
    <property type="match status" value="1"/>
</dbReference>
<dbReference type="InterPro" id="IPR000914">
    <property type="entry name" value="SBP_5_dom"/>
</dbReference>
<keyword evidence="4" id="KW-0732">Signal</keyword>
<dbReference type="PROSITE" id="PS51318">
    <property type="entry name" value="TAT"/>
    <property type="match status" value="1"/>
</dbReference>
<gene>
    <name evidence="6" type="ORF">K6V98_04870</name>
</gene>
<evidence type="ECO:0000256" key="4">
    <source>
        <dbReference type="ARBA" id="ARBA00022729"/>
    </source>
</evidence>
<dbReference type="PANTHER" id="PTHR30290:SF10">
    <property type="entry name" value="PERIPLASMIC OLIGOPEPTIDE-BINDING PROTEIN-RELATED"/>
    <property type="match status" value="1"/>
</dbReference>
<dbReference type="InterPro" id="IPR039424">
    <property type="entry name" value="SBP_5"/>
</dbReference>
<evidence type="ECO:0000313" key="6">
    <source>
        <dbReference type="EMBL" id="MBY4797687.1"/>
    </source>
</evidence>
<evidence type="ECO:0000256" key="2">
    <source>
        <dbReference type="ARBA" id="ARBA00005695"/>
    </source>
</evidence>
<dbReference type="EMBL" id="JAIMFO010000006">
    <property type="protein sequence ID" value="MBY4797687.1"/>
    <property type="molecule type" value="Genomic_DNA"/>
</dbReference>
<dbReference type="Gene3D" id="3.90.76.10">
    <property type="entry name" value="Dipeptide-binding Protein, Domain 1"/>
    <property type="match status" value="1"/>
</dbReference>
<comment type="subcellular location">
    <subcellularLocation>
        <location evidence="1">Cell envelope</location>
    </subcellularLocation>
</comment>
<keyword evidence="3" id="KW-0813">Transport</keyword>
<protein>
    <submittedName>
        <fullName evidence="6">ABC transporter substrate-binding protein</fullName>
    </submittedName>
</protein>
<organism evidence="6 7">
    <name type="scientific">Collinsella ureilytica</name>
    <dbReference type="NCBI Taxonomy" id="2869515"/>
    <lineage>
        <taxon>Bacteria</taxon>
        <taxon>Bacillati</taxon>
        <taxon>Actinomycetota</taxon>
        <taxon>Coriobacteriia</taxon>
        <taxon>Coriobacteriales</taxon>
        <taxon>Coriobacteriaceae</taxon>
        <taxon>Collinsella</taxon>
    </lineage>
</organism>
<dbReference type="Gene3D" id="3.40.190.10">
    <property type="entry name" value="Periplasmic binding protein-like II"/>
    <property type="match status" value="1"/>
</dbReference>
<evidence type="ECO:0000256" key="1">
    <source>
        <dbReference type="ARBA" id="ARBA00004196"/>
    </source>
</evidence>
<dbReference type="CDD" id="cd00995">
    <property type="entry name" value="PBP2_NikA_DppA_OppA_like"/>
    <property type="match status" value="1"/>
</dbReference>
<comment type="similarity">
    <text evidence="2">Belongs to the bacterial solute-binding protein 5 family.</text>
</comment>
<evidence type="ECO:0000259" key="5">
    <source>
        <dbReference type="Pfam" id="PF00496"/>
    </source>
</evidence>
<sequence>MNQINTYLTKKTISRRGLLGGLGALALGGAALSLAGCGDSSGAGSGTGGGGAGGTLAISLAASPAYLDPIKYTGVYESQVINSVCDTLVQYSMDLSKIAPCLATVWEISEDGMTYTFDLRSDVVFQKGEYQDGRAMTAEDVKFSLERSAQQSALNRLAMLDHCTVISDTRVECVLKTPSASFLAALTDAGNAIVPKEEVEGWGDAFGEHLIGTGPFVLKAFIRDQQTELARNDTYWGAKPKLDGVVWKVITDNTQAANALFTGDVDMVTDLSGESLQTVKANDAYEVEEKQALHISYIYMNNANGPTADQRVRKAILMAVKREDLVAATFPYGGGREAKLPLPAESWGYDASAEELVPAYDPEEAKRLLAEAGHANGLTLNLYITNAPDRVDMATVFQQQLKKNLNIDVKINTSDWGTFSATAASGTADIYAMSWTWYPDPYFFLNQMFHTTNIGALGNGAGFNDPEVDALLDEANRVIDQDERAKVYKQALRKIVAKDPILVYGSRDMCTGLNKLVEGYVPRADGHVRIVNDEVNVGKRS</sequence>
<dbReference type="SUPFAM" id="SSF53850">
    <property type="entry name" value="Periplasmic binding protein-like II"/>
    <property type="match status" value="1"/>
</dbReference>
<dbReference type="Pfam" id="PF00496">
    <property type="entry name" value="SBP_bac_5"/>
    <property type="match status" value="1"/>
</dbReference>
<evidence type="ECO:0000256" key="3">
    <source>
        <dbReference type="ARBA" id="ARBA00022448"/>
    </source>
</evidence>